<keyword evidence="2" id="KW-1133">Transmembrane helix</keyword>
<proteinExistence type="predicted"/>
<feature type="compositionally biased region" description="Low complexity" evidence="1">
    <location>
        <begin position="1360"/>
        <end position="1373"/>
    </location>
</feature>
<feature type="region of interest" description="Disordered" evidence="1">
    <location>
        <begin position="1219"/>
        <end position="1299"/>
    </location>
</feature>
<dbReference type="InterPro" id="IPR013320">
    <property type="entry name" value="ConA-like_dom_sf"/>
</dbReference>
<feature type="chain" id="PRO_5003037259" evidence="3">
    <location>
        <begin position="29"/>
        <end position="1539"/>
    </location>
</feature>
<accession>D2V553</accession>
<dbReference type="GeneID" id="8861453"/>
<gene>
    <name evidence="4" type="ORF">NAEGRDRAFT_64018</name>
</gene>
<dbReference type="RefSeq" id="XP_002680958.1">
    <property type="nucleotide sequence ID" value="XM_002680912.1"/>
</dbReference>
<evidence type="ECO:0000256" key="1">
    <source>
        <dbReference type="SAM" id="MobiDB-lite"/>
    </source>
</evidence>
<feature type="transmembrane region" description="Helical" evidence="2">
    <location>
        <begin position="1162"/>
        <end position="1187"/>
    </location>
</feature>
<dbReference type="SUPFAM" id="SSF57184">
    <property type="entry name" value="Growth factor receptor domain"/>
    <property type="match status" value="1"/>
</dbReference>
<organism evidence="5">
    <name type="scientific">Naegleria gruberi</name>
    <name type="common">Amoeba</name>
    <dbReference type="NCBI Taxonomy" id="5762"/>
    <lineage>
        <taxon>Eukaryota</taxon>
        <taxon>Discoba</taxon>
        <taxon>Heterolobosea</taxon>
        <taxon>Tetramitia</taxon>
        <taxon>Eutetramitia</taxon>
        <taxon>Vahlkampfiidae</taxon>
        <taxon>Naegleria</taxon>
    </lineage>
</organism>
<feature type="compositionally biased region" description="Acidic residues" evidence="1">
    <location>
        <begin position="1246"/>
        <end position="1274"/>
    </location>
</feature>
<reference evidence="4 5" key="1">
    <citation type="journal article" date="2010" name="Cell">
        <title>The genome of Naegleria gruberi illuminates early eukaryotic versatility.</title>
        <authorList>
            <person name="Fritz-Laylin L.K."/>
            <person name="Prochnik S.E."/>
            <person name="Ginger M.L."/>
            <person name="Dacks J.B."/>
            <person name="Carpenter M.L."/>
            <person name="Field M.C."/>
            <person name="Kuo A."/>
            <person name="Paredez A."/>
            <person name="Chapman J."/>
            <person name="Pham J."/>
            <person name="Shu S."/>
            <person name="Neupane R."/>
            <person name="Cipriano M."/>
            <person name="Mancuso J."/>
            <person name="Tu H."/>
            <person name="Salamov A."/>
            <person name="Lindquist E."/>
            <person name="Shapiro H."/>
            <person name="Lucas S."/>
            <person name="Grigoriev I.V."/>
            <person name="Cande W.Z."/>
            <person name="Fulton C."/>
            <person name="Rokhsar D.S."/>
            <person name="Dawson S.C."/>
        </authorList>
    </citation>
    <scope>NUCLEOTIDE SEQUENCE [LARGE SCALE GENOMIC DNA]</scope>
    <source>
        <strain evidence="4 5">NEG-M</strain>
    </source>
</reference>
<evidence type="ECO:0000256" key="2">
    <source>
        <dbReference type="SAM" id="Phobius"/>
    </source>
</evidence>
<keyword evidence="3" id="KW-0732">Signal</keyword>
<dbReference type="InParanoid" id="D2V553"/>
<evidence type="ECO:0000256" key="3">
    <source>
        <dbReference type="SAM" id="SignalP"/>
    </source>
</evidence>
<dbReference type="SUPFAM" id="SSF49899">
    <property type="entry name" value="Concanavalin A-like lectins/glucanases"/>
    <property type="match status" value="1"/>
</dbReference>
<name>D2V553_NAEGR</name>
<keyword evidence="2" id="KW-0472">Membrane</keyword>
<dbReference type="Gene3D" id="2.60.120.200">
    <property type="match status" value="1"/>
</dbReference>
<dbReference type="KEGG" id="ngr:NAEGRDRAFT_64018"/>
<keyword evidence="2" id="KW-0812">Transmembrane</keyword>
<dbReference type="OrthoDB" id="10403424at2759"/>
<feature type="signal peptide" evidence="3">
    <location>
        <begin position="1"/>
        <end position="28"/>
    </location>
</feature>
<evidence type="ECO:0000313" key="5">
    <source>
        <dbReference type="Proteomes" id="UP000006671"/>
    </source>
</evidence>
<sequence length="1539" mass="175119">MKNTIYLSTPSLTLLLLVTLLLCTFSFQDDGNSLSTVENKIINKITNLLLSQLEARSIDLSIPQLMKNITPTVPYSSTSYQSGATYVCGTPSQFYDRIKLANLEHLVGYLRDANGNLIGHWSSTYRCYLNLQNTDSCIYPMGTFFTNCASNSLLTLLPTRNMFYHLSLVSTLKSDLIQMLLQEKRLFILSQHLETIVIWGRDAGMDADMFADKVLAFKLELRSLQTIFNEIVKRYRDALNQYVNQFDIYYNLNEDTSLAFSKLKTFINSGRYNLVNSTLTFTYNSKSCFHTLKNDVISEGAGGKTFDLVASFCGSIEFIDRHNSIVSQLMEIVENKFTLNGQVTEQLATLFIQGDAIIQESEFDFLNEFYQETISYFTMPDPQLTISFGYSLSSNSQNASKTLVLTPDAIEVQIYDPTLKNKPGSIFHSDSQLQTSTFDVIQAINSLSWTRDSNIEGDYKNIFNSLITTESSSRSINSILINQPSTNSFTINGKTSKLRTSRTTTTYNCEKGRYGPNCKLCSPGNYSPGDGLLYVCNNGPINQVIYTQSGESSENCAFKCKDGKRYRVGNSCQPIPIGYYSKDSGGEVLAPCTLKGNSFGILDESLQQEHLTIISSGNQGSENSCQVALKKLLSIPNVYTKHSFESSFTISMHLKLADFNQFDFILKNYKIGYGIVSFSDWIFQMNLDSFSAASPYKSVYMQVKKINSTETFLISTSFAHDTDWHLFTLQYDELNKILTLFRDNSVIGTCYFSLSQSSSSSLVIGGLVNFLSPTPTMFFPGMISNFKLYNSLLGNQILNQNYFTPQTCSFETSVLYGNGKCLTLSCPDSKMIQEPSTSTCLCPFGRFFNKDTSKCQACPMETTTGSLLPRKSIKDCQCLPDYIYSTKYETCVLAKSSLSPPSAEFHFFNSMGSYKELESTILSQMYYPVGEMKISFSPIEFQFDEFHNNETSPMDYVYNIKLVFNQTKVVWSYAMNLEELKQFTYQANITGDYDLSMSTDCDGHRAGLLSKITFHIRERDLQPLIKPKPTDHQFDSPFQLRLLQPYKTKTSIVILCYGREESNMTCLEYDEKQLYIFGPPLHVKTFSYGPNFQRLPGPIISYYYERTYSEAQLSFIEKQKVFNENLAKKQENLKENEEKKKASVLYQVFNPFVEWFLTYPNYLWFPIVSGVVAIGYVVLLVVIRFCVARRINRKRKEKVKQYLKEKKDMEEYLKQFLPPPLREKGFDDADELLDSENNSSERSGSETDESDSNNEETSDESGSEEDDSYEDDSSNNDSSDSESKPLSKKRNESNVPKREARITIVENAVRNIPEKKTLPSRPTLARFKEESFNNQVDVKLQNIGASRNRLNGRNVIGNKPLPSLPQSSSESSSRNNQMKTERVSNSDIIEEETPTHSNRNIVRKKPLPKPQPKKENQGPKYLLCGDCGGIARFWCKSCSKYMCIQCNQKDNSQLHETSKSKVMVCDYCLQPRSELREVFLKGNSQMKMYACKLCLEELYEDRKVNRVGSVLKRCTKCMDEEISKNQPEKKMCDNCIYFN</sequence>
<feature type="region of interest" description="Disordered" evidence="1">
    <location>
        <begin position="1349"/>
        <end position="1416"/>
    </location>
</feature>
<dbReference type="VEuPathDB" id="AmoebaDB:NAEGRDRAFT_64018"/>
<dbReference type="EMBL" id="GG738852">
    <property type="protein sequence ID" value="EFC48214.1"/>
    <property type="molecule type" value="Genomic_DNA"/>
</dbReference>
<dbReference type="InterPro" id="IPR009030">
    <property type="entry name" value="Growth_fac_rcpt_cys_sf"/>
</dbReference>
<evidence type="ECO:0000313" key="4">
    <source>
        <dbReference type="EMBL" id="EFC48214.1"/>
    </source>
</evidence>
<protein>
    <submittedName>
        <fullName evidence="4">Predicted protein</fullName>
    </submittedName>
</protein>
<keyword evidence="5" id="KW-1185">Reference proteome</keyword>
<dbReference type="Proteomes" id="UP000006671">
    <property type="component" value="Unassembled WGS sequence"/>
</dbReference>
<feature type="compositionally biased region" description="Basic and acidic residues" evidence="1">
    <location>
        <begin position="1281"/>
        <end position="1299"/>
    </location>
</feature>